<evidence type="ECO:0000256" key="4">
    <source>
        <dbReference type="ARBA" id="ARBA00022840"/>
    </source>
</evidence>
<name>A0A087THP2_STEMI</name>
<proteinExistence type="inferred from homology"/>
<keyword evidence="6 10" id="KW-0030">Aminoacyl-tRNA synthetase</keyword>
<feature type="non-terminal residue" evidence="12">
    <location>
        <position position="305"/>
    </location>
</feature>
<gene>
    <name evidence="12" type="ORF">X975_09205</name>
</gene>
<evidence type="ECO:0000313" key="12">
    <source>
        <dbReference type="EMBL" id="KFM64631.1"/>
    </source>
</evidence>
<comment type="catalytic activity">
    <reaction evidence="9">
        <text>tRNA(Met) + L-methionine + ATP = L-methionyl-tRNA(Met) + AMP + diphosphate</text>
        <dbReference type="Rhea" id="RHEA:13481"/>
        <dbReference type="Rhea" id="RHEA-COMP:9667"/>
        <dbReference type="Rhea" id="RHEA-COMP:9698"/>
        <dbReference type="ChEBI" id="CHEBI:30616"/>
        <dbReference type="ChEBI" id="CHEBI:33019"/>
        <dbReference type="ChEBI" id="CHEBI:57844"/>
        <dbReference type="ChEBI" id="CHEBI:78442"/>
        <dbReference type="ChEBI" id="CHEBI:78530"/>
        <dbReference type="ChEBI" id="CHEBI:456215"/>
        <dbReference type="EC" id="6.1.1.10"/>
    </reaction>
</comment>
<dbReference type="GO" id="GO:0005739">
    <property type="term" value="C:mitochondrion"/>
    <property type="evidence" value="ECO:0007669"/>
    <property type="project" value="UniProtKB-ARBA"/>
</dbReference>
<dbReference type="OMA" id="RNSAYHC"/>
<sequence>MIRLLHLKVNIRRLITVPGRYYASDYFFISTPIFYVNGAPHIGHMQSCVYADALARVHSLLGKRVVFSTGTDEHGLKVQQASEAAKKLPLEYCTEMSSKFKKIFTEGDIAFTHFVRTTDENHKEIVQSFWRKLKANGHITKGRYEGWYSVVEESFVPASQVKELKEGSKITMVSSETGSPVEKMLEENYVFPLSKFENDILHWLSQDAVNPVIFVEDLKRWIGEGLADLSISRPRSRLSWGIPVPEDESQIIYVWLDALVNYLTVAHCNEKDIIWPADCHVIGKDILKFHAIYWPAFLIAAGYEP</sequence>
<evidence type="ECO:0000256" key="7">
    <source>
        <dbReference type="ARBA" id="ARBA00026124"/>
    </source>
</evidence>
<dbReference type="PANTHER" id="PTHR43326">
    <property type="entry name" value="METHIONYL-TRNA SYNTHETASE"/>
    <property type="match status" value="1"/>
</dbReference>
<dbReference type="InterPro" id="IPR015413">
    <property type="entry name" value="Methionyl/Leucyl_tRNA_Synth"/>
</dbReference>
<dbReference type="InterPro" id="IPR014729">
    <property type="entry name" value="Rossmann-like_a/b/a_fold"/>
</dbReference>
<dbReference type="InterPro" id="IPR033911">
    <property type="entry name" value="MetRS_core"/>
</dbReference>
<keyword evidence="3 10" id="KW-0547">Nucleotide-binding</keyword>
<dbReference type="EC" id="6.1.1.10" evidence="1"/>
<protein>
    <recommendedName>
        <fullName evidence="7">Methionine--tRNA ligase, mitochondrial</fullName>
        <ecNumber evidence="1">6.1.1.10</ecNumber>
    </recommendedName>
    <alternativeName>
        <fullName evidence="8">Mitochondrial methionyl-tRNA synthetase</fullName>
    </alternativeName>
</protein>
<comment type="similarity">
    <text evidence="10">Belongs to the class-I aminoacyl-tRNA synthetase family.</text>
</comment>
<dbReference type="GO" id="GO:0006431">
    <property type="term" value="P:methionyl-tRNA aminoacylation"/>
    <property type="evidence" value="ECO:0007669"/>
    <property type="project" value="InterPro"/>
</dbReference>
<evidence type="ECO:0000256" key="9">
    <source>
        <dbReference type="ARBA" id="ARBA00047364"/>
    </source>
</evidence>
<dbReference type="SUPFAM" id="SSF52374">
    <property type="entry name" value="Nucleotidylyl transferase"/>
    <property type="match status" value="1"/>
</dbReference>
<dbReference type="GO" id="GO:0005524">
    <property type="term" value="F:ATP binding"/>
    <property type="evidence" value="ECO:0007669"/>
    <property type="project" value="UniProtKB-KW"/>
</dbReference>
<dbReference type="EMBL" id="KK115271">
    <property type="protein sequence ID" value="KFM64631.1"/>
    <property type="molecule type" value="Genomic_DNA"/>
</dbReference>
<dbReference type="STRING" id="407821.A0A087THP2"/>
<evidence type="ECO:0000256" key="3">
    <source>
        <dbReference type="ARBA" id="ARBA00022741"/>
    </source>
</evidence>
<evidence type="ECO:0000256" key="6">
    <source>
        <dbReference type="ARBA" id="ARBA00023146"/>
    </source>
</evidence>
<dbReference type="InterPro" id="IPR023457">
    <property type="entry name" value="Met-tRNA_synth_2"/>
</dbReference>
<dbReference type="AlphaFoldDB" id="A0A087THP2"/>
<keyword evidence="4 10" id="KW-0067">ATP-binding</keyword>
<evidence type="ECO:0000256" key="10">
    <source>
        <dbReference type="RuleBase" id="RU363039"/>
    </source>
</evidence>
<feature type="domain" description="Methionyl/Leucyl tRNA synthetase" evidence="11">
    <location>
        <begin position="28"/>
        <end position="304"/>
    </location>
</feature>
<evidence type="ECO:0000256" key="8">
    <source>
        <dbReference type="ARBA" id="ARBA00030331"/>
    </source>
</evidence>
<dbReference type="FunFam" id="2.170.220.10:FF:000001">
    <property type="entry name" value="methionine--tRNA ligase, mitochondrial"/>
    <property type="match status" value="1"/>
</dbReference>
<dbReference type="Gene3D" id="2.170.220.10">
    <property type="match status" value="1"/>
</dbReference>
<dbReference type="Gene3D" id="3.40.50.620">
    <property type="entry name" value="HUPs"/>
    <property type="match status" value="1"/>
</dbReference>
<organism evidence="12 13">
    <name type="scientific">Stegodyphus mimosarum</name>
    <name type="common">African social velvet spider</name>
    <dbReference type="NCBI Taxonomy" id="407821"/>
    <lineage>
        <taxon>Eukaryota</taxon>
        <taxon>Metazoa</taxon>
        <taxon>Ecdysozoa</taxon>
        <taxon>Arthropoda</taxon>
        <taxon>Chelicerata</taxon>
        <taxon>Arachnida</taxon>
        <taxon>Araneae</taxon>
        <taxon>Araneomorphae</taxon>
        <taxon>Entelegynae</taxon>
        <taxon>Eresoidea</taxon>
        <taxon>Eresidae</taxon>
        <taxon>Stegodyphus</taxon>
    </lineage>
</organism>
<evidence type="ECO:0000259" key="11">
    <source>
        <dbReference type="Pfam" id="PF09334"/>
    </source>
</evidence>
<dbReference type="PANTHER" id="PTHR43326:SF1">
    <property type="entry name" value="METHIONINE--TRNA LIGASE, MITOCHONDRIAL"/>
    <property type="match status" value="1"/>
</dbReference>
<evidence type="ECO:0000313" key="13">
    <source>
        <dbReference type="Proteomes" id="UP000054359"/>
    </source>
</evidence>
<evidence type="ECO:0000256" key="5">
    <source>
        <dbReference type="ARBA" id="ARBA00022917"/>
    </source>
</evidence>
<dbReference type="OrthoDB" id="24670at2759"/>
<evidence type="ECO:0000256" key="1">
    <source>
        <dbReference type="ARBA" id="ARBA00012838"/>
    </source>
</evidence>
<keyword evidence="13" id="KW-1185">Reference proteome</keyword>
<dbReference type="Pfam" id="PF09334">
    <property type="entry name" value="tRNA-synt_1g"/>
    <property type="match status" value="1"/>
</dbReference>
<keyword evidence="2 10" id="KW-0436">Ligase</keyword>
<evidence type="ECO:0000256" key="2">
    <source>
        <dbReference type="ARBA" id="ARBA00022598"/>
    </source>
</evidence>
<dbReference type="PRINTS" id="PR01041">
    <property type="entry name" value="TRNASYNTHMET"/>
</dbReference>
<accession>A0A087THP2</accession>
<dbReference type="Proteomes" id="UP000054359">
    <property type="component" value="Unassembled WGS sequence"/>
</dbReference>
<keyword evidence="5 10" id="KW-0648">Protein biosynthesis</keyword>
<dbReference type="GO" id="GO:0004825">
    <property type="term" value="F:methionine-tRNA ligase activity"/>
    <property type="evidence" value="ECO:0007669"/>
    <property type="project" value="UniProtKB-EC"/>
</dbReference>
<reference evidence="12 13" key="1">
    <citation type="submission" date="2013-11" db="EMBL/GenBank/DDBJ databases">
        <title>Genome sequencing of Stegodyphus mimosarum.</title>
        <authorList>
            <person name="Bechsgaard J."/>
        </authorList>
    </citation>
    <scope>NUCLEOTIDE SEQUENCE [LARGE SCALE GENOMIC DNA]</scope>
</reference>